<evidence type="ECO:0000256" key="9">
    <source>
        <dbReference type="ARBA" id="ARBA00023136"/>
    </source>
</evidence>
<dbReference type="GO" id="GO:0015280">
    <property type="term" value="F:ligand-gated sodium channel activity"/>
    <property type="evidence" value="ECO:0007669"/>
    <property type="project" value="TreeGrafter"/>
</dbReference>
<gene>
    <name evidence="15" type="ORF">Fcan01_06462</name>
</gene>
<comment type="subcellular location">
    <subcellularLocation>
        <location evidence="1">Membrane</location>
        <topology evidence="1">Multi-pass membrane protein</topology>
    </subcellularLocation>
</comment>
<comment type="caution">
    <text evidence="15">The sequence shown here is derived from an EMBL/GenBank/DDBJ whole genome shotgun (WGS) entry which is preliminary data.</text>
</comment>
<dbReference type="Gene3D" id="3.40.525.10">
    <property type="entry name" value="CRAL-TRIO lipid binding domain"/>
    <property type="match status" value="1"/>
</dbReference>
<dbReference type="SMART" id="SM00516">
    <property type="entry name" value="SEC14"/>
    <property type="match status" value="1"/>
</dbReference>
<dbReference type="PROSITE" id="PS50191">
    <property type="entry name" value="CRAL_TRIO"/>
    <property type="match status" value="1"/>
</dbReference>
<dbReference type="CDD" id="cd00170">
    <property type="entry name" value="SEC14"/>
    <property type="match status" value="1"/>
</dbReference>
<evidence type="ECO:0000256" key="4">
    <source>
        <dbReference type="ARBA" id="ARBA00022461"/>
    </source>
</evidence>
<keyword evidence="9 13" id="KW-0472">Membrane</keyword>
<evidence type="ECO:0000313" key="16">
    <source>
        <dbReference type="Proteomes" id="UP000198287"/>
    </source>
</evidence>
<evidence type="ECO:0000256" key="13">
    <source>
        <dbReference type="SAM" id="Phobius"/>
    </source>
</evidence>
<keyword evidence="10 12" id="KW-0739">Sodium transport</keyword>
<accession>A0A226EIM9</accession>
<evidence type="ECO:0000313" key="15">
    <source>
        <dbReference type="EMBL" id="OXA57319.1"/>
    </source>
</evidence>
<keyword evidence="11 12" id="KW-0407">Ion channel</keyword>
<sequence length="866" mass="99721">MICLRKAVIITFFLVSVLFRFSVELSLNEFLTLSEDQKIKLDTFRELISPRLPEDYMRKDVYLIRWLRDSDFDIPTAEKRLMNLVSWRKENQMDTIFQEDWEKFDYEFKIHVEGCDRDKKPVISVPVDWDVRRIVISGESKKFMRYIDRIFEEADLMVRKMTNEGQNVTQITMLFDLSNFNLIQQGCGRCLTAYFYLITTYEKHFVGLIHRIILINTPEVFLPLYDILKTALSKQTRDIITVLGRDKASSLRHLSEEIDKDQLSRKFLRDSTIHGLKYLSQRKRPHVERICWLLTLLTSLGASAYLIYGIIEKWNASPVIVSFQPSQTSVMDVPFPAVTVCSSNRFKKSAVDRFLRDVNSEDPEESHIAKSVLRQLDHVCSLSNTFSTYFNYSLNETTVNACERLGIGCGNHPGMLASENIPYPVLLQFALSFQSCGDMIPLCLWEGKKLNMGSCEEIFKPVITDMGFCCTFNSVPRQYLLRNESIFLSSAISEEDVRFWEAFNLDNLLETDHHTNKGYRKHVKFQKKAGQTSGLSFLVNTDANEYFCANHDSFGFRVHAHSLVEVSHVAEFGVAIAPNSELFLSLQAEVTKSEKAIRDMNVERRKCYYSDEHRLDSFTFYTASNCLDQCLSEEIAKGCNCIRFDLALKFSSVEFENVTYCEGPAFKCAKLVMGNVSKVGTEIICPHCKPTCNKIEYIAQLSSLRLREDFTIRVELDEEDEGNTPDNFVRPNASIVHVFFGSDNVYSRVRKNMYDSNDFFAHIGGILGLFLGLSVISAVEPINLLFWKIAQIFSKKSKVNPQNQSPDTTLRNDRSFYAPSPKNYYAEMPNASQVPWFKNQYSIFGPTMHGNRLHPKGHDSIMSRRY</sequence>
<evidence type="ECO:0000256" key="3">
    <source>
        <dbReference type="ARBA" id="ARBA00022448"/>
    </source>
</evidence>
<evidence type="ECO:0000256" key="1">
    <source>
        <dbReference type="ARBA" id="ARBA00004141"/>
    </source>
</evidence>
<feature type="domain" description="CRAL-TRIO" evidence="14">
    <location>
        <begin position="100"/>
        <end position="267"/>
    </location>
</feature>
<dbReference type="InterPro" id="IPR036273">
    <property type="entry name" value="CRAL/TRIO_N_dom_sf"/>
</dbReference>
<keyword evidence="6 13" id="KW-1133">Transmembrane helix</keyword>
<evidence type="ECO:0000256" key="8">
    <source>
        <dbReference type="ARBA" id="ARBA00023065"/>
    </source>
</evidence>
<dbReference type="InterPro" id="IPR020903">
    <property type="entry name" value="ENaC_CS"/>
</dbReference>
<keyword evidence="3 12" id="KW-0813">Transport</keyword>
<dbReference type="AlphaFoldDB" id="A0A226EIM9"/>
<reference evidence="15 16" key="1">
    <citation type="submission" date="2015-12" db="EMBL/GenBank/DDBJ databases">
        <title>The genome of Folsomia candida.</title>
        <authorList>
            <person name="Faddeeva A."/>
            <person name="Derks M.F."/>
            <person name="Anvar Y."/>
            <person name="Smit S."/>
            <person name="Van Straalen N."/>
            <person name="Roelofs D."/>
        </authorList>
    </citation>
    <scope>NUCLEOTIDE SEQUENCE [LARGE SCALE GENOMIC DNA]</scope>
    <source>
        <strain evidence="15 16">VU population</strain>
        <tissue evidence="15">Whole body</tissue>
    </source>
</reference>
<proteinExistence type="inferred from homology"/>
<dbReference type="SUPFAM" id="SSF52087">
    <property type="entry name" value="CRAL/TRIO domain"/>
    <property type="match status" value="1"/>
</dbReference>
<protein>
    <submittedName>
        <fullName evidence="15">Pickpocket protein 28</fullName>
    </submittedName>
</protein>
<dbReference type="PANTHER" id="PTHR11690">
    <property type="entry name" value="AMILORIDE-SENSITIVE SODIUM CHANNEL-RELATED"/>
    <property type="match status" value="1"/>
</dbReference>
<evidence type="ECO:0000256" key="5">
    <source>
        <dbReference type="ARBA" id="ARBA00022692"/>
    </source>
</evidence>
<feature type="transmembrane region" description="Helical" evidence="13">
    <location>
        <begin position="759"/>
        <end position="786"/>
    </location>
</feature>
<evidence type="ECO:0000256" key="12">
    <source>
        <dbReference type="RuleBase" id="RU000679"/>
    </source>
</evidence>
<dbReference type="InterPro" id="IPR001251">
    <property type="entry name" value="CRAL-TRIO_dom"/>
</dbReference>
<comment type="similarity">
    <text evidence="2 12">Belongs to the amiloride-sensitive sodium channel (TC 1.A.6) family.</text>
</comment>
<evidence type="ECO:0000256" key="2">
    <source>
        <dbReference type="ARBA" id="ARBA00007193"/>
    </source>
</evidence>
<evidence type="ECO:0000256" key="7">
    <source>
        <dbReference type="ARBA" id="ARBA00023053"/>
    </source>
</evidence>
<evidence type="ECO:0000256" key="11">
    <source>
        <dbReference type="ARBA" id="ARBA00023303"/>
    </source>
</evidence>
<feature type="transmembrane region" description="Helical" evidence="13">
    <location>
        <begin position="6"/>
        <end position="23"/>
    </location>
</feature>
<dbReference type="Gene3D" id="2.60.470.10">
    <property type="entry name" value="Acid-sensing ion channels like domains"/>
    <property type="match status" value="1"/>
</dbReference>
<keyword evidence="4 12" id="KW-0894">Sodium channel</keyword>
<dbReference type="Gene3D" id="1.10.287.770">
    <property type="entry name" value="YojJ-like"/>
    <property type="match status" value="1"/>
</dbReference>
<name>A0A226EIM9_FOLCA</name>
<keyword evidence="5 12" id="KW-0812">Transmembrane</keyword>
<evidence type="ECO:0000256" key="6">
    <source>
        <dbReference type="ARBA" id="ARBA00022989"/>
    </source>
</evidence>
<evidence type="ECO:0000256" key="10">
    <source>
        <dbReference type="ARBA" id="ARBA00023201"/>
    </source>
</evidence>
<keyword evidence="8 12" id="KW-0406">Ion transport</keyword>
<dbReference type="EMBL" id="LNIX01000003">
    <property type="protein sequence ID" value="OXA57319.1"/>
    <property type="molecule type" value="Genomic_DNA"/>
</dbReference>
<dbReference type="PANTHER" id="PTHR11690:SF243">
    <property type="entry name" value="PICKPOCKET 12-RELATED"/>
    <property type="match status" value="1"/>
</dbReference>
<dbReference type="PROSITE" id="PS01206">
    <property type="entry name" value="ASC"/>
    <property type="match status" value="1"/>
</dbReference>
<dbReference type="PRINTS" id="PR01078">
    <property type="entry name" value="AMINACHANNEL"/>
</dbReference>
<dbReference type="Pfam" id="PF00858">
    <property type="entry name" value="ASC"/>
    <property type="match status" value="1"/>
</dbReference>
<dbReference type="Proteomes" id="UP000198287">
    <property type="component" value="Unassembled WGS sequence"/>
</dbReference>
<dbReference type="OrthoDB" id="75724at2759"/>
<dbReference type="InterPro" id="IPR036865">
    <property type="entry name" value="CRAL-TRIO_dom_sf"/>
</dbReference>
<dbReference type="InterPro" id="IPR001873">
    <property type="entry name" value="ENaC"/>
</dbReference>
<evidence type="ECO:0000259" key="14">
    <source>
        <dbReference type="PROSITE" id="PS50191"/>
    </source>
</evidence>
<keyword evidence="16" id="KW-1185">Reference proteome</keyword>
<dbReference type="Pfam" id="PF00650">
    <property type="entry name" value="CRAL_TRIO"/>
    <property type="match status" value="1"/>
</dbReference>
<organism evidence="15 16">
    <name type="scientific">Folsomia candida</name>
    <name type="common">Springtail</name>
    <dbReference type="NCBI Taxonomy" id="158441"/>
    <lineage>
        <taxon>Eukaryota</taxon>
        <taxon>Metazoa</taxon>
        <taxon>Ecdysozoa</taxon>
        <taxon>Arthropoda</taxon>
        <taxon>Hexapoda</taxon>
        <taxon>Collembola</taxon>
        <taxon>Entomobryomorpha</taxon>
        <taxon>Isotomoidea</taxon>
        <taxon>Isotomidae</taxon>
        <taxon>Proisotominae</taxon>
        <taxon>Folsomia</taxon>
    </lineage>
</organism>
<keyword evidence="7" id="KW-0915">Sodium</keyword>
<dbReference type="GO" id="GO:0005886">
    <property type="term" value="C:plasma membrane"/>
    <property type="evidence" value="ECO:0007669"/>
    <property type="project" value="TreeGrafter"/>
</dbReference>
<dbReference type="SUPFAM" id="SSF46938">
    <property type="entry name" value="CRAL/TRIO N-terminal domain"/>
    <property type="match status" value="1"/>
</dbReference>